<gene>
    <name evidence="8" type="ORF">EV192_107237</name>
</gene>
<keyword evidence="2" id="KW-0805">Transcription regulation</keyword>
<dbReference type="GO" id="GO:0003677">
    <property type="term" value="F:DNA binding"/>
    <property type="evidence" value="ECO:0007669"/>
    <property type="project" value="UniProtKB-UniRule"/>
</dbReference>
<dbReference type="InterPro" id="IPR027417">
    <property type="entry name" value="P-loop_NTPase"/>
</dbReference>
<dbReference type="InterPro" id="IPR016032">
    <property type="entry name" value="Sig_transdc_resp-reg_C-effctor"/>
</dbReference>
<dbReference type="InterPro" id="IPR051677">
    <property type="entry name" value="AfsR-DnrI-RedD_regulator"/>
</dbReference>
<dbReference type="Gene3D" id="1.10.10.10">
    <property type="entry name" value="Winged helix-like DNA-binding domain superfamily/Winged helix DNA-binding domain"/>
    <property type="match status" value="1"/>
</dbReference>
<evidence type="ECO:0000256" key="5">
    <source>
        <dbReference type="PROSITE-ProRule" id="PRU00339"/>
    </source>
</evidence>
<keyword evidence="3 6" id="KW-0238">DNA-binding</keyword>
<evidence type="ECO:0000313" key="9">
    <source>
        <dbReference type="Proteomes" id="UP000295680"/>
    </source>
</evidence>
<dbReference type="AlphaFoldDB" id="A0A4R2JAK8"/>
<evidence type="ECO:0000256" key="4">
    <source>
        <dbReference type="ARBA" id="ARBA00023163"/>
    </source>
</evidence>
<accession>A0A4R2JAK8</accession>
<keyword evidence="9" id="KW-1185">Reference proteome</keyword>
<evidence type="ECO:0000256" key="2">
    <source>
        <dbReference type="ARBA" id="ARBA00023015"/>
    </source>
</evidence>
<dbReference type="Pfam" id="PF00486">
    <property type="entry name" value="Trans_reg_C"/>
    <property type="match status" value="1"/>
</dbReference>
<feature type="DNA-binding region" description="OmpR/PhoB-type" evidence="6">
    <location>
        <begin position="1"/>
        <end position="94"/>
    </location>
</feature>
<name>A0A4R2JAK8_9PSEU</name>
<reference evidence="8 9" key="1">
    <citation type="submission" date="2019-03" db="EMBL/GenBank/DDBJ databases">
        <title>Genomic Encyclopedia of Type Strains, Phase IV (KMG-IV): sequencing the most valuable type-strain genomes for metagenomic binning, comparative biology and taxonomic classification.</title>
        <authorList>
            <person name="Goeker M."/>
        </authorList>
    </citation>
    <scope>NUCLEOTIDE SEQUENCE [LARGE SCALE GENOMIC DNA]</scope>
    <source>
        <strain evidence="8 9">DSM 45934</strain>
    </source>
</reference>
<dbReference type="PANTHER" id="PTHR35807">
    <property type="entry name" value="TRANSCRIPTIONAL REGULATOR REDD-RELATED"/>
    <property type="match status" value="1"/>
</dbReference>
<dbReference type="OrthoDB" id="4329304at2"/>
<dbReference type="PANTHER" id="PTHR35807:SF1">
    <property type="entry name" value="TRANSCRIPTIONAL REGULATOR REDD"/>
    <property type="match status" value="1"/>
</dbReference>
<dbReference type="SMART" id="SM00028">
    <property type="entry name" value="TPR"/>
    <property type="match status" value="5"/>
</dbReference>
<dbReference type="Proteomes" id="UP000295680">
    <property type="component" value="Unassembled WGS sequence"/>
</dbReference>
<evidence type="ECO:0000259" key="7">
    <source>
        <dbReference type="PROSITE" id="PS51755"/>
    </source>
</evidence>
<dbReference type="SUPFAM" id="SSF48452">
    <property type="entry name" value="TPR-like"/>
    <property type="match status" value="3"/>
</dbReference>
<dbReference type="CDD" id="cd15831">
    <property type="entry name" value="BTAD"/>
    <property type="match status" value="1"/>
</dbReference>
<dbReference type="InterPro" id="IPR001867">
    <property type="entry name" value="OmpR/PhoB-type_DNA-bd"/>
</dbReference>
<dbReference type="PROSITE" id="PS50005">
    <property type="entry name" value="TPR"/>
    <property type="match status" value="1"/>
</dbReference>
<comment type="caution">
    <text evidence="8">The sequence shown here is derived from an EMBL/GenBank/DDBJ whole genome shotgun (WGS) entry which is preliminary data.</text>
</comment>
<organism evidence="8 9">
    <name type="scientific">Actinocrispum wychmicini</name>
    <dbReference type="NCBI Taxonomy" id="1213861"/>
    <lineage>
        <taxon>Bacteria</taxon>
        <taxon>Bacillati</taxon>
        <taxon>Actinomycetota</taxon>
        <taxon>Actinomycetes</taxon>
        <taxon>Pseudonocardiales</taxon>
        <taxon>Pseudonocardiaceae</taxon>
        <taxon>Actinocrispum</taxon>
    </lineage>
</organism>
<dbReference type="EMBL" id="SLWS01000007">
    <property type="protein sequence ID" value="TCO55814.1"/>
    <property type="molecule type" value="Genomic_DNA"/>
</dbReference>
<dbReference type="SMART" id="SM01043">
    <property type="entry name" value="BTAD"/>
    <property type="match status" value="1"/>
</dbReference>
<dbReference type="InterPro" id="IPR019734">
    <property type="entry name" value="TPR_rpt"/>
</dbReference>
<dbReference type="InterPro" id="IPR005158">
    <property type="entry name" value="BTAD"/>
</dbReference>
<comment type="similarity">
    <text evidence="1">Belongs to the AfsR/DnrI/RedD regulatory family.</text>
</comment>
<dbReference type="SMART" id="SM00862">
    <property type="entry name" value="Trans_reg_C"/>
    <property type="match status" value="1"/>
</dbReference>
<dbReference type="GO" id="GO:0006355">
    <property type="term" value="P:regulation of DNA-templated transcription"/>
    <property type="evidence" value="ECO:0007669"/>
    <property type="project" value="InterPro"/>
</dbReference>
<dbReference type="PROSITE" id="PS51755">
    <property type="entry name" value="OMPR_PHOB"/>
    <property type="match status" value="1"/>
</dbReference>
<dbReference type="InterPro" id="IPR011990">
    <property type="entry name" value="TPR-like_helical_dom_sf"/>
</dbReference>
<dbReference type="GO" id="GO:0000160">
    <property type="term" value="P:phosphorelay signal transduction system"/>
    <property type="evidence" value="ECO:0007669"/>
    <property type="project" value="InterPro"/>
</dbReference>
<dbReference type="GO" id="GO:0043531">
    <property type="term" value="F:ADP binding"/>
    <property type="evidence" value="ECO:0007669"/>
    <property type="project" value="InterPro"/>
</dbReference>
<feature type="repeat" description="TPR" evidence="5">
    <location>
        <begin position="795"/>
        <end position="828"/>
    </location>
</feature>
<proteinExistence type="inferred from homology"/>
<dbReference type="Pfam" id="PF03704">
    <property type="entry name" value="BTAD"/>
    <property type="match status" value="1"/>
</dbReference>
<evidence type="ECO:0000256" key="3">
    <source>
        <dbReference type="ARBA" id="ARBA00023125"/>
    </source>
</evidence>
<dbReference type="SUPFAM" id="SSF52540">
    <property type="entry name" value="P-loop containing nucleoside triphosphate hydrolases"/>
    <property type="match status" value="1"/>
</dbReference>
<evidence type="ECO:0000256" key="6">
    <source>
        <dbReference type="PROSITE-ProRule" id="PRU01091"/>
    </source>
</evidence>
<dbReference type="PRINTS" id="PR00364">
    <property type="entry name" value="DISEASERSIST"/>
</dbReference>
<dbReference type="Pfam" id="PF13424">
    <property type="entry name" value="TPR_12"/>
    <property type="match status" value="2"/>
</dbReference>
<protein>
    <submittedName>
        <fullName evidence="8">DNA-binding SARP family transcriptional activator</fullName>
    </submittedName>
</protein>
<dbReference type="Gene3D" id="3.40.50.300">
    <property type="entry name" value="P-loop containing nucleotide triphosphate hydrolases"/>
    <property type="match status" value="1"/>
</dbReference>
<evidence type="ECO:0000256" key="1">
    <source>
        <dbReference type="ARBA" id="ARBA00005820"/>
    </source>
</evidence>
<sequence length="936" mass="103275">MAAELRVLGSIEVRVNDQSVDIGHLRQQCVLVGLLAEANNPVSVDQLVDRVWGDQHPHRARETLYTYLSRLRSALATADDADIVRQPGGYVLAIDPMIVDLNRFRLLVTQAGSLEDEERALALLDQAMELWRGEAFTALDTPWLNNLRTTLEGERREAQLDRTDFRLRCGYHAGLITELSVQAAERPLDERLAGQLMLTLYRSGRQAEALHTFQNTRRLLVDELGIEPGPELQQLHQQILAANPVLTVKSSARSIPVAPSQLPADIPHFTGRDRQLAELHTRFADTSERPATMITAIDGTAGVGKTALAVHFGHEVSTRFPDGQLYVDLRGYSSGPPMAAADAMGLLLRSLGLPPERIPIDEQEQAAVYRSLLAGKRMLIVLDNARTAGQVRPLLPGHPDCHVLITSRIILSSLDGATHLHLDVLGESEALTLLARQISQDRVSAELAAATTLGTLCARLPLALRIAGARLAARPRWPIATLVERLTDEQHRLDELQVADRAVRASFAVSYQALQASGDPVDQWAARAFRLLGLLDWVEMSPPVASALFDLPQFKAYAALERLVDDHLLDSAAPGRYHTHDLLRLYAKELARRHKAEPALSRVLGCYTATAEQAYLLLDPATTRIPIDATRDRRAGSALSTLSDVGTWVEAEHANLLAIARQAAVTSGAAPGFLGRLTAALLAPFDIRGYWQELISLRQLAAETTHSRGDFAGEALANQDLGWIHSRIGRTDQATTYTQQALTVHREVGDSHGEQICFNQFGVAYRQQERFHEAISCLKQGHAICQKNGYRRGEARILNNLGLVYQRLRRFDEAIDSHHRALLLQRELGDRSGEANALAGLGWAHHRAGNADRAIAYHQQGLALFREIGHRYFEAESLWGLGQTHHTLGHHNQARNCWQQSITILQNISALTDDEAGALLQNEQIPDTPAIILSNI</sequence>
<dbReference type="SUPFAM" id="SSF46894">
    <property type="entry name" value="C-terminal effector domain of the bipartite response regulators"/>
    <property type="match status" value="1"/>
</dbReference>
<dbReference type="InterPro" id="IPR036388">
    <property type="entry name" value="WH-like_DNA-bd_sf"/>
</dbReference>
<keyword evidence="4" id="KW-0804">Transcription</keyword>
<feature type="domain" description="OmpR/PhoB-type" evidence="7">
    <location>
        <begin position="1"/>
        <end position="94"/>
    </location>
</feature>
<keyword evidence="5" id="KW-0802">TPR repeat</keyword>
<dbReference type="Gene3D" id="1.25.40.10">
    <property type="entry name" value="Tetratricopeptide repeat domain"/>
    <property type="match status" value="2"/>
</dbReference>
<evidence type="ECO:0000313" key="8">
    <source>
        <dbReference type="EMBL" id="TCO55814.1"/>
    </source>
</evidence>
<dbReference type="RefSeq" id="WP_132121916.1">
    <property type="nucleotide sequence ID" value="NZ_SLWS01000007.1"/>
</dbReference>